<dbReference type="SUPFAM" id="SSF53448">
    <property type="entry name" value="Nucleotide-diphospho-sugar transferases"/>
    <property type="match status" value="1"/>
</dbReference>
<dbReference type="OrthoDB" id="9801052at2"/>
<dbReference type="InterPro" id="IPR029044">
    <property type="entry name" value="Nucleotide-diphossugar_trans"/>
</dbReference>
<evidence type="ECO:0000313" key="1">
    <source>
        <dbReference type="EMBL" id="EIC20185.1"/>
    </source>
</evidence>
<dbReference type="CDD" id="cd02518">
    <property type="entry name" value="GT2_SpsF"/>
    <property type="match status" value="1"/>
</dbReference>
<protein>
    <submittedName>
        <fullName evidence="1">Spore coat polysaccharide biosynthesis protein F, CMP-KDO synthetase</fullName>
    </submittedName>
</protein>
<dbReference type="RefSeq" id="WP_009150588.1">
    <property type="nucleotide sequence ID" value="NZ_CP121471.1"/>
</dbReference>
<dbReference type="EMBL" id="JH603170">
    <property type="protein sequence ID" value="EIC20185.1"/>
    <property type="molecule type" value="Genomic_DNA"/>
</dbReference>
<dbReference type="eggNOG" id="COG1861">
    <property type="taxonomic scope" value="Bacteria"/>
</dbReference>
<dbReference type="Gene3D" id="3.90.550.10">
    <property type="entry name" value="Spore Coat Polysaccharide Biosynthesis Protein SpsA, Chain A"/>
    <property type="match status" value="1"/>
</dbReference>
<dbReference type="PANTHER" id="PTHR42866:SF1">
    <property type="entry name" value="SPORE COAT POLYSACCHARIDE BIOSYNTHESIS PROTEIN SPSF"/>
    <property type="match status" value="1"/>
</dbReference>
<name>H8Z4C8_9GAMM</name>
<dbReference type="STRING" id="631362.Thi970DRAFT_03807"/>
<organism evidence="1 2">
    <name type="scientific">Thiorhodovibrio frisius</name>
    <dbReference type="NCBI Taxonomy" id="631362"/>
    <lineage>
        <taxon>Bacteria</taxon>
        <taxon>Pseudomonadati</taxon>
        <taxon>Pseudomonadota</taxon>
        <taxon>Gammaproteobacteria</taxon>
        <taxon>Chromatiales</taxon>
        <taxon>Chromatiaceae</taxon>
        <taxon>Thiorhodovibrio</taxon>
    </lineage>
</organism>
<dbReference type="InterPro" id="IPR003329">
    <property type="entry name" value="Cytidylyl_trans"/>
</dbReference>
<accession>H8Z4C8</accession>
<evidence type="ECO:0000313" key="2">
    <source>
        <dbReference type="Proteomes" id="UP000002964"/>
    </source>
</evidence>
<reference evidence="1 2" key="2">
    <citation type="submission" date="2011-11" db="EMBL/GenBank/DDBJ databases">
        <authorList>
            <consortium name="US DOE Joint Genome Institute"/>
            <person name="Lucas S."/>
            <person name="Han J."/>
            <person name="Lapidus A."/>
            <person name="Cheng J.-F."/>
            <person name="Goodwin L."/>
            <person name="Pitluck S."/>
            <person name="Peters L."/>
            <person name="Ovchinnikova G."/>
            <person name="Zhang X."/>
            <person name="Detter J.C."/>
            <person name="Han C."/>
            <person name="Tapia R."/>
            <person name="Land M."/>
            <person name="Hauser L."/>
            <person name="Kyrpides N."/>
            <person name="Ivanova N."/>
            <person name="Pagani I."/>
            <person name="Vogl K."/>
            <person name="Liu Z."/>
            <person name="Overmann J."/>
            <person name="Frigaard N.-U."/>
            <person name="Bryant D."/>
            <person name="Woyke T."/>
        </authorList>
    </citation>
    <scope>NUCLEOTIDE SEQUENCE [LARGE SCALE GENOMIC DNA]</scope>
    <source>
        <strain evidence="1 2">970</strain>
    </source>
</reference>
<sequence length="262" mass="29913">MPNESEQAVSRPPERTVAIIQARMTSTRLPGKVMRELCGVPVIGWVIRRVKACPLVDAVVVATTTNAADDELVRAAGHYGASVYRGSEQHVLSRYCEAAAEHQADVIIRITADCPLYDPELLTRMLERWRWLRAAGEPLDYLSNMWGGVTWPRGLDTTIFTRKVLDIVCKKSTQAYQFEHVTPYIYQHPQDFRLRPFRSDQDLSQHRWTLDTEDDWLLIEAIYQALGDDTRIFPTSDVLDLLDAHPELCRLNAHVRQKTLGD</sequence>
<dbReference type="PANTHER" id="PTHR42866">
    <property type="entry name" value="3-DEOXY-MANNO-OCTULOSONATE CYTIDYLYLTRANSFERASE"/>
    <property type="match status" value="1"/>
</dbReference>
<reference evidence="2" key="1">
    <citation type="submission" date="2011-06" db="EMBL/GenBank/DDBJ databases">
        <authorList>
            <consortium name="US DOE Joint Genome Institute (JGI-PGF)"/>
            <person name="Lucas S."/>
            <person name="Han J."/>
            <person name="Lapidus A."/>
            <person name="Cheng J.-F."/>
            <person name="Goodwin L."/>
            <person name="Pitluck S."/>
            <person name="Peters L."/>
            <person name="Land M.L."/>
            <person name="Hauser L."/>
            <person name="Vogl K."/>
            <person name="Liu Z."/>
            <person name="Overmann J."/>
            <person name="Frigaard N.-U."/>
            <person name="Bryant D.A."/>
            <person name="Woyke T.J."/>
        </authorList>
    </citation>
    <scope>NUCLEOTIDE SEQUENCE [LARGE SCALE GENOMIC DNA]</scope>
    <source>
        <strain evidence="2">970</strain>
    </source>
</reference>
<dbReference type="Proteomes" id="UP000002964">
    <property type="component" value="Unassembled WGS sequence"/>
</dbReference>
<dbReference type="HOGENOM" id="CLU_072501_0_0_6"/>
<dbReference type="Pfam" id="PF02348">
    <property type="entry name" value="CTP_transf_3"/>
    <property type="match status" value="1"/>
</dbReference>
<dbReference type="AlphaFoldDB" id="H8Z4C8"/>
<keyword evidence="2" id="KW-1185">Reference proteome</keyword>
<gene>
    <name evidence="1" type="ORF">Thi970DRAFT_03807</name>
</gene>
<proteinExistence type="predicted"/>
<dbReference type="GO" id="GO:0005829">
    <property type="term" value="C:cytosol"/>
    <property type="evidence" value="ECO:0007669"/>
    <property type="project" value="TreeGrafter"/>
</dbReference>